<dbReference type="InterPro" id="IPR050556">
    <property type="entry name" value="Type_II_TA_system_RNase"/>
</dbReference>
<evidence type="ECO:0000256" key="2">
    <source>
        <dbReference type="ARBA" id="ARBA00022649"/>
    </source>
</evidence>
<evidence type="ECO:0000256" key="5">
    <source>
        <dbReference type="ARBA" id="ARBA00022801"/>
    </source>
</evidence>
<keyword evidence="6" id="KW-0460">Magnesium</keyword>
<accession>A0AAP5MAZ9</accession>
<feature type="domain" description="PIN" evidence="8">
    <location>
        <begin position="6"/>
        <end position="122"/>
    </location>
</feature>
<dbReference type="Proteomes" id="UP000667802">
    <property type="component" value="Unassembled WGS sequence"/>
</dbReference>
<organism evidence="9 10">
    <name type="scientific">Aetokthonos hydrillicola Thurmond2011</name>
    <dbReference type="NCBI Taxonomy" id="2712845"/>
    <lineage>
        <taxon>Bacteria</taxon>
        <taxon>Bacillati</taxon>
        <taxon>Cyanobacteriota</taxon>
        <taxon>Cyanophyceae</taxon>
        <taxon>Nostocales</taxon>
        <taxon>Hapalosiphonaceae</taxon>
        <taxon>Aetokthonos</taxon>
    </lineage>
</organism>
<comment type="caution">
    <text evidence="9">The sequence shown here is derived from an EMBL/GenBank/DDBJ whole genome shotgun (WGS) entry which is preliminary data.</text>
</comment>
<name>A0AAP5MAZ9_9CYAN</name>
<dbReference type="Pfam" id="PF01850">
    <property type="entry name" value="PIN"/>
    <property type="match status" value="1"/>
</dbReference>
<keyword evidence="4" id="KW-0479">Metal-binding</keyword>
<dbReference type="AlphaFoldDB" id="A0AAP5MAZ9"/>
<dbReference type="InterPro" id="IPR002716">
    <property type="entry name" value="PIN_dom"/>
</dbReference>
<evidence type="ECO:0000313" key="10">
    <source>
        <dbReference type="Proteomes" id="UP000667802"/>
    </source>
</evidence>
<sequence length="139" mass="16077">MTIKFLLDSNIISEPMKPKPNTKVMAKLLHYVGEMSTATVVWHELLFGLNRLPPSRKRQELERYFQEEVKAKLPLFSYDDSAAEWHAQERSRLVKLGKTPPFVDGQIAAIAKVNQLILVTNNISDYANFNDLQIENWYL</sequence>
<dbReference type="EMBL" id="JAALHA020000019">
    <property type="protein sequence ID" value="MDR9898685.1"/>
    <property type="molecule type" value="Genomic_DNA"/>
</dbReference>
<gene>
    <name evidence="9" type="ORF">G7B40_029620</name>
</gene>
<dbReference type="CDD" id="cd18747">
    <property type="entry name" value="PIN_VapC4-5_FitB-like"/>
    <property type="match status" value="1"/>
</dbReference>
<dbReference type="GO" id="GO:0016787">
    <property type="term" value="F:hydrolase activity"/>
    <property type="evidence" value="ECO:0007669"/>
    <property type="project" value="UniProtKB-KW"/>
</dbReference>
<evidence type="ECO:0000256" key="3">
    <source>
        <dbReference type="ARBA" id="ARBA00022722"/>
    </source>
</evidence>
<evidence type="ECO:0000313" key="9">
    <source>
        <dbReference type="EMBL" id="MDR9898685.1"/>
    </source>
</evidence>
<dbReference type="PANTHER" id="PTHR33653:SF1">
    <property type="entry name" value="RIBONUCLEASE VAPC2"/>
    <property type="match status" value="1"/>
</dbReference>
<protein>
    <submittedName>
        <fullName evidence="9">Type II toxin-antitoxin system VapC family toxin</fullName>
    </submittedName>
</protein>
<evidence type="ECO:0000259" key="8">
    <source>
        <dbReference type="Pfam" id="PF01850"/>
    </source>
</evidence>
<dbReference type="RefSeq" id="WP_208340044.1">
    <property type="nucleotide sequence ID" value="NZ_CAWQFN010000587.1"/>
</dbReference>
<comment type="cofactor">
    <cofactor evidence="1">
        <name>Mg(2+)</name>
        <dbReference type="ChEBI" id="CHEBI:18420"/>
    </cofactor>
</comment>
<evidence type="ECO:0000256" key="1">
    <source>
        <dbReference type="ARBA" id="ARBA00001946"/>
    </source>
</evidence>
<dbReference type="InterPro" id="IPR029060">
    <property type="entry name" value="PIN-like_dom_sf"/>
</dbReference>
<evidence type="ECO:0000256" key="4">
    <source>
        <dbReference type="ARBA" id="ARBA00022723"/>
    </source>
</evidence>
<proteinExistence type="inferred from homology"/>
<dbReference type="SUPFAM" id="SSF88723">
    <property type="entry name" value="PIN domain-like"/>
    <property type="match status" value="1"/>
</dbReference>
<evidence type="ECO:0000256" key="6">
    <source>
        <dbReference type="ARBA" id="ARBA00022842"/>
    </source>
</evidence>
<keyword evidence="3" id="KW-0540">Nuclease</keyword>
<keyword evidence="10" id="KW-1185">Reference proteome</keyword>
<dbReference type="PANTHER" id="PTHR33653">
    <property type="entry name" value="RIBONUCLEASE VAPC2"/>
    <property type="match status" value="1"/>
</dbReference>
<dbReference type="Gene3D" id="3.40.50.1010">
    <property type="entry name" value="5'-nuclease"/>
    <property type="match status" value="1"/>
</dbReference>
<keyword evidence="5" id="KW-0378">Hydrolase</keyword>
<keyword evidence="2" id="KW-1277">Toxin-antitoxin system</keyword>
<evidence type="ECO:0000256" key="7">
    <source>
        <dbReference type="ARBA" id="ARBA00038093"/>
    </source>
</evidence>
<dbReference type="GO" id="GO:0046872">
    <property type="term" value="F:metal ion binding"/>
    <property type="evidence" value="ECO:0007669"/>
    <property type="project" value="UniProtKB-KW"/>
</dbReference>
<dbReference type="GO" id="GO:0004518">
    <property type="term" value="F:nuclease activity"/>
    <property type="evidence" value="ECO:0007669"/>
    <property type="project" value="UniProtKB-KW"/>
</dbReference>
<reference evidence="10" key="1">
    <citation type="journal article" date="2021" name="Science">
        <title>Hunting the eagle killer: A cyanobacterial neurotoxin causes vacuolar myelinopathy.</title>
        <authorList>
            <person name="Breinlinger S."/>
            <person name="Phillips T.J."/>
            <person name="Haram B.N."/>
            <person name="Mares J."/>
            <person name="Martinez Yerena J.A."/>
            <person name="Hrouzek P."/>
            <person name="Sobotka R."/>
            <person name="Henderson W.M."/>
            <person name="Schmieder P."/>
            <person name="Williams S.M."/>
            <person name="Lauderdale J.D."/>
            <person name="Wilde H.D."/>
            <person name="Gerrin W."/>
            <person name="Kust A."/>
            <person name="Washington J.W."/>
            <person name="Wagner C."/>
            <person name="Geier B."/>
            <person name="Liebeke M."/>
            <person name="Enke H."/>
            <person name="Niedermeyer T.H.J."/>
            <person name="Wilde S.B."/>
        </authorList>
    </citation>
    <scope>NUCLEOTIDE SEQUENCE [LARGE SCALE GENOMIC DNA]</scope>
    <source>
        <strain evidence="10">Thurmond2011</strain>
    </source>
</reference>
<comment type="similarity">
    <text evidence="7">Belongs to the PINc/VapC protein family.</text>
</comment>